<evidence type="ECO:0000259" key="18">
    <source>
        <dbReference type="Pfam" id="PF00662"/>
    </source>
</evidence>
<feature type="transmembrane region" description="Helical" evidence="16">
    <location>
        <begin position="86"/>
        <end position="104"/>
    </location>
</feature>
<feature type="transmembrane region" description="Helical" evidence="16">
    <location>
        <begin position="453"/>
        <end position="469"/>
    </location>
</feature>
<gene>
    <name evidence="20" type="primary">ND5</name>
</gene>
<dbReference type="AlphaFoldDB" id="E2DHX3"/>
<dbReference type="InterPro" id="IPR003945">
    <property type="entry name" value="NU5C-like"/>
</dbReference>
<evidence type="ECO:0000259" key="19">
    <source>
        <dbReference type="Pfam" id="PF06455"/>
    </source>
</evidence>
<feature type="transmembrane region" description="Helical" evidence="16">
    <location>
        <begin position="376"/>
        <end position="394"/>
    </location>
</feature>
<dbReference type="PANTHER" id="PTHR42829">
    <property type="entry name" value="NADH-UBIQUINONE OXIDOREDUCTASE CHAIN 5"/>
    <property type="match status" value="1"/>
</dbReference>
<feature type="transmembrane region" description="Helical" evidence="16">
    <location>
        <begin position="149"/>
        <end position="169"/>
    </location>
</feature>
<sequence>MKNLFFHHFNFFMMVIFGYFLMMVGSNLTTVYLIEMVFWESKSMGMAFNVLVDWMSLIFVGTVMVISGSVLIYTKWYMMDERYFKRFVSLVLFFVLSMTFMIFVPNLIGILIGWDGLGLTSFLLVCYYHNKKSLAASVLTALTNRIGDVLILACISCMTVENAWMLYQFNFGKPVWGLVSLLVLASMTKSAQVPFCSWLPAAMAAPTPVSALVHSSTLVTAGVYLLIRSFKLISLDPSIMSMLKVLSLITLCLAGTSALVCLDLKKVVALSTLSQLSVMMFSISLYAPALAFFHLVTHALFKALLFLSVGTVIHSYGNLQDIRMVGNCWSALPKSMSAMVIAVSSLSGLPFLSGFFSKDLIIDTFYMSSTSFMESGLMSVGVSMTSIYSLRLVWMSLFSLNTASVCSAVVSGEKMNVTFPYLCLSGGALFAGYKLSEQVMSFSSFSGSSNVEIIILVTAFFISLLFMLINKDSLYFNMLLMAWYKNPSLSLRLILSFVRGVYPFLLSMWCMENVSSQPLSSVSLYFSEKLSLSLDKGWLESVGPQGTFSKLMTFSQNNELFQKKFFMSCLGGMVSLMAVLFFIVCVMF</sequence>
<feature type="transmembrane region" description="Helical" evidence="16">
    <location>
        <begin position="299"/>
        <end position="317"/>
    </location>
</feature>
<dbReference type="GeneID" id="9830208"/>
<evidence type="ECO:0000256" key="8">
    <source>
        <dbReference type="ARBA" id="ARBA00022967"/>
    </source>
</evidence>
<evidence type="ECO:0000256" key="10">
    <source>
        <dbReference type="ARBA" id="ARBA00022989"/>
    </source>
</evidence>
<keyword evidence="10 16" id="KW-1133">Transmembrane helix</keyword>
<dbReference type="CTD" id="4540"/>
<evidence type="ECO:0000256" key="6">
    <source>
        <dbReference type="ARBA" id="ARBA00022692"/>
    </source>
</evidence>
<evidence type="ECO:0000256" key="4">
    <source>
        <dbReference type="ARBA" id="ARBA00022448"/>
    </source>
</evidence>
<keyword evidence="8" id="KW-1278">Translocase</keyword>
<keyword evidence="6 16" id="KW-0812">Transmembrane</keyword>
<dbReference type="Pfam" id="PF00361">
    <property type="entry name" value="Proton_antipo_M"/>
    <property type="match status" value="1"/>
</dbReference>
<dbReference type="GO" id="GO:0042773">
    <property type="term" value="P:ATP synthesis coupled electron transport"/>
    <property type="evidence" value="ECO:0007669"/>
    <property type="project" value="InterPro"/>
</dbReference>
<keyword evidence="9" id="KW-0249">Electron transport</keyword>
<dbReference type="PANTHER" id="PTHR42829:SF2">
    <property type="entry name" value="NADH-UBIQUINONE OXIDOREDUCTASE CHAIN 5"/>
    <property type="match status" value="1"/>
</dbReference>
<dbReference type="GO" id="GO:0015990">
    <property type="term" value="P:electron transport coupled proton transport"/>
    <property type="evidence" value="ECO:0007669"/>
    <property type="project" value="TreeGrafter"/>
</dbReference>
<comment type="similarity">
    <text evidence="16">Belongs to the complex I subunit 5 family.</text>
</comment>
<evidence type="ECO:0000256" key="14">
    <source>
        <dbReference type="ARBA" id="ARBA00023136"/>
    </source>
</evidence>
<proteinExistence type="inferred from homology"/>
<evidence type="ECO:0000256" key="15">
    <source>
        <dbReference type="ARBA" id="ARBA00049551"/>
    </source>
</evidence>
<evidence type="ECO:0000256" key="16">
    <source>
        <dbReference type="RuleBase" id="RU003404"/>
    </source>
</evidence>
<evidence type="ECO:0000256" key="13">
    <source>
        <dbReference type="ARBA" id="ARBA00023128"/>
    </source>
</evidence>
<name>E2DHX3_ARCSE</name>
<feature type="domain" description="NADH-Ubiquinone oxidoreductase (complex I) chain 5 N-terminal" evidence="18">
    <location>
        <begin position="42"/>
        <end position="87"/>
    </location>
</feature>
<accession>E2DHX3</accession>
<evidence type="ECO:0000256" key="11">
    <source>
        <dbReference type="ARBA" id="ARBA00023027"/>
    </source>
</evidence>
<keyword evidence="5" id="KW-0679">Respiratory chain</keyword>
<evidence type="ECO:0000313" key="20">
    <source>
        <dbReference type="EMBL" id="ACY00234.1"/>
    </source>
</evidence>
<dbReference type="EC" id="7.1.1.2" evidence="2 16"/>
<reference evidence="20" key="1">
    <citation type="journal article" date="2011" name="BMC Genomics">
        <title>Mitochondrial genomes and Doubly Uniparental Inheritance: new insights from Musculista senhousia sex-linked mitochondrial DNAs (Bivalvia Mytilidae).</title>
        <authorList>
            <person name="Passamonti M."/>
            <person name="Ricci A."/>
            <person name="Milani L."/>
            <person name="Ghiselli F."/>
        </authorList>
    </citation>
    <scope>NUCLEOTIDE SEQUENCE</scope>
</reference>
<feature type="transmembrane region" description="Helical" evidence="16">
    <location>
        <begin position="338"/>
        <end position="356"/>
    </location>
</feature>
<organism evidence="20">
    <name type="scientific">Arcuatula senhousia</name>
    <name type="common">Asian date mussel</name>
    <name type="synonym">Musculista senhousia</name>
    <dbReference type="NCBI Taxonomy" id="1954227"/>
    <lineage>
        <taxon>Eukaryota</taxon>
        <taxon>Metazoa</taxon>
        <taxon>Spiralia</taxon>
        <taxon>Lophotrochozoa</taxon>
        <taxon>Mollusca</taxon>
        <taxon>Bivalvia</taxon>
        <taxon>Autobranchia</taxon>
        <taxon>Pteriomorphia</taxon>
        <taxon>Mytilida</taxon>
        <taxon>Mytiloidea</taxon>
        <taxon>Mytilidae</taxon>
        <taxon>Arcuatulinae</taxon>
        <taxon>Arcuatula</taxon>
    </lineage>
</organism>
<feature type="transmembrane region" description="Helical" evidence="16">
    <location>
        <begin position="565"/>
        <end position="587"/>
    </location>
</feature>
<feature type="transmembrane region" description="Helical" evidence="16">
    <location>
        <begin position="489"/>
        <end position="509"/>
    </location>
</feature>
<keyword evidence="4 16" id="KW-0813">Transport</keyword>
<feature type="transmembrane region" description="Helical" evidence="16">
    <location>
        <begin position="239"/>
        <end position="261"/>
    </location>
</feature>
<evidence type="ECO:0000256" key="9">
    <source>
        <dbReference type="ARBA" id="ARBA00022982"/>
    </source>
</evidence>
<evidence type="ECO:0000256" key="3">
    <source>
        <dbReference type="ARBA" id="ARBA00021096"/>
    </source>
</evidence>
<dbReference type="PRINTS" id="PR01434">
    <property type="entry name" value="NADHDHGNASE5"/>
</dbReference>
<feature type="transmembrane region" description="Helical" evidence="16">
    <location>
        <begin position="273"/>
        <end position="293"/>
    </location>
</feature>
<evidence type="ECO:0000256" key="12">
    <source>
        <dbReference type="ARBA" id="ARBA00023075"/>
    </source>
</evidence>
<dbReference type="InterPro" id="IPR001516">
    <property type="entry name" value="Proton_antipo_N"/>
</dbReference>
<feature type="transmembrane region" description="Helical" evidence="16">
    <location>
        <begin position="54"/>
        <end position="74"/>
    </location>
</feature>
<evidence type="ECO:0000259" key="17">
    <source>
        <dbReference type="Pfam" id="PF00361"/>
    </source>
</evidence>
<evidence type="ECO:0000256" key="5">
    <source>
        <dbReference type="ARBA" id="ARBA00022660"/>
    </source>
</evidence>
<evidence type="ECO:0000256" key="1">
    <source>
        <dbReference type="ARBA" id="ARBA00004448"/>
    </source>
</evidence>
<dbReference type="GO" id="GO:0003954">
    <property type="term" value="F:NADH dehydrogenase activity"/>
    <property type="evidence" value="ECO:0007669"/>
    <property type="project" value="TreeGrafter"/>
</dbReference>
<geneLocation type="mitochondrion" evidence="20"/>
<feature type="transmembrane region" description="Helical" evidence="16">
    <location>
        <begin position="12"/>
        <end position="34"/>
    </location>
</feature>
<dbReference type="EMBL" id="GU001954">
    <property type="protein sequence ID" value="ACY00234.1"/>
    <property type="molecule type" value="Genomic_DNA"/>
</dbReference>
<feature type="transmembrane region" description="Helical" evidence="16">
    <location>
        <begin position="110"/>
        <end position="128"/>
    </location>
</feature>
<keyword evidence="7" id="KW-0999">Mitochondrion inner membrane</keyword>
<protein>
    <recommendedName>
        <fullName evidence="3 16">NADH-ubiquinone oxidoreductase chain 5</fullName>
        <ecNumber evidence="2 16">7.1.1.2</ecNumber>
    </recommendedName>
</protein>
<dbReference type="Pfam" id="PF06455">
    <property type="entry name" value="NADH5_C"/>
    <property type="match status" value="1"/>
</dbReference>
<keyword evidence="14 16" id="KW-0472">Membrane</keyword>
<dbReference type="InterPro" id="IPR001750">
    <property type="entry name" value="ND/Mrp_TM"/>
</dbReference>
<comment type="subcellular location">
    <subcellularLocation>
        <location evidence="1">Mitochondrion inner membrane</location>
        <topology evidence="1">Multi-pass membrane protein</topology>
    </subcellularLocation>
</comment>
<dbReference type="Pfam" id="PF00662">
    <property type="entry name" value="Proton_antipo_N"/>
    <property type="match status" value="1"/>
</dbReference>
<evidence type="ECO:0000256" key="2">
    <source>
        <dbReference type="ARBA" id="ARBA00012944"/>
    </source>
</evidence>
<keyword evidence="12 16" id="KW-0830">Ubiquinone</keyword>
<keyword evidence="13 16" id="KW-0496">Mitochondrion</keyword>
<keyword evidence="11 16" id="KW-0520">NAD</keyword>
<feature type="domain" description="NADH:quinone oxidoreductase/Mrp antiporter transmembrane" evidence="17">
    <location>
        <begin position="106"/>
        <end position="373"/>
    </location>
</feature>
<feature type="transmembrane region" description="Helical" evidence="16">
    <location>
        <begin position="415"/>
        <end position="433"/>
    </location>
</feature>
<evidence type="ECO:0000256" key="7">
    <source>
        <dbReference type="ARBA" id="ARBA00022792"/>
    </source>
</evidence>
<comment type="function">
    <text evidence="16">Core subunit of the mitochondrial membrane respiratory chain NADH dehydrogenase (Complex I) which catalyzes electron transfer from NADH through the respiratory chain, using ubiquinone as an electron acceptor. Essential for the catalytic activity and assembly of complex I.</text>
</comment>
<dbReference type="InterPro" id="IPR010934">
    <property type="entry name" value="NADH_DH_su5_C"/>
</dbReference>
<dbReference type="RefSeq" id="YP_003934521.1">
    <property type="nucleotide sequence ID" value="NC_014590.1"/>
</dbReference>
<dbReference type="GO" id="GO:0005743">
    <property type="term" value="C:mitochondrial inner membrane"/>
    <property type="evidence" value="ECO:0007669"/>
    <property type="project" value="UniProtKB-SubCell"/>
</dbReference>
<comment type="catalytic activity">
    <reaction evidence="15 16">
        <text>a ubiquinone + NADH + 5 H(+)(in) = a ubiquinol + NAD(+) + 4 H(+)(out)</text>
        <dbReference type="Rhea" id="RHEA:29091"/>
        <dbReference type="Rhea" id="RHEA-COMP:9565"/>
        <dbReference type="Rhea" id="RHEA-COMP:9566"/>
        <dbReference type="ChEBI" id="CHEBI:15378"/>
        <dbReference type="ChEBI" id="CHEBI:16389"/>
        <dbReference type="ChEBI" id="CHEBI:17976"/>
        <dbReference type="ChEBI" id="CHEBI:57540"/>
        <dbReference type="ChEBI" id="CHEBI:57945"/>
        <dbReference type="EC" id="7.1.1.2"/>
    </reaction>
</comment>
<feature type="domain" description="NADH dehydrogenase subunit 5 C-terminal" evidence="19">
    <location>
        <begin position="388"/>
        <end position="583"/>
    </location>
</feature>
<dbReference type="GO" id="GO:0008137">
    <property type="term" value="F:NADH dehydrogenase (ubiquinone) activity"/>
    <property type="evidence" value="ECO:0007669"/>
    <property type="project" value="UniProtKB-EC"/>
</dbReference>